<reference evidence="3" key="2">
    <citation type="submission" date="2016-04" db="EMBL/GenBank/DDBJ databases">
        <title>First Complete Genome Sequence of a Subdivision 6 Acidobacterium.</title>
        <authorList>
            <person name="Huang S."/>
            <person name="Vieira S."/>
            <person name="Bunk B."/>
            <person name="Riedel T."/>
            <person name="Sproeer C."/>
            <person name="Overmann J."/>
        </authorList>
    </citation>
    <scope>NUCLEOTIDE SEQUENCE [LARGE SCALE GENOMIC DNA]</scope>
    <source>
        <strain evidence="3">DSM 100886 HEG_-6_39</strain>
    </source>
</reference>
<proteinExistence type="predicted"/>
<dbReference type="AlphaFoldDB" id="A0A143PIV9"/>
<reference evidence="2 3" key="1">
    <citation type="journal article" date="2016" name="Genome Announc.">
        <title>First Complete Genome Sequence of a Subdivision 6 Acidobacterium Strain.</title>
        <authorList>
            <person name="Huang S."/>
            <person name="Vieira S."/>
            <person name="Bunk B."/>
            <person name="Riedel T."/>
            <person name="Sproer C."/>
            <person name="Overmann J."/>
        </authorList>
    </citation>
    <scope>NUCLEOTIDE SEQUENCE [LARGE SCALE GENOMIC DNA]</scope>
    <source>
        <strain evidence="3">DSM 100886 HEG_-6_39</strain>
    </source>
</reference>
<feature type="region of interest" description="Disordered" evidence="1">
    <location>
        <begin position="1"/>
        <end position="20"/>
    </location>
</feature>
<evidence type="ECO:0000256" key="1">
    <source>
        <dbReference type="SAM" id="MobiDB-lite"/>
    </source>
</evidence>
<accession>A0A143PIV9</accession>
<dbReference type="Proteomes" id="UP000076079">
    <property type="component" value="Chromosome"/>
</dbReference>
<dbReference type="OrthoDB" id="3215291at2"/>
<protein>
    <submittedName>
        <fullName evidence="2">Calcium binding protein</fullName>
    </submittedName>
</protein>
<dbReference type="EMBL" id="CP015136">
    <property type="protein sequence ID" value="AMY07704.1"/>
    <property type="molecule type" value="Genomic_DNA"/>
</dbReference>
<feature type="compositionally biased region" description="Basic and acidic residues" evidence="1">
    <location>
        <begin position="1"/>
        <end position="10"/>
    </location>
</feature>
<organism evidence="2 3">
    <name type="scientific">Luteitalea pratensis</name>
    <dbReference type="NCBI Taxonomy" id="1855912"/>
    <lineage>
        <taxon>Bacteria</taxon>
        <taxon>Pseudomonadati</taxon>
        <taxon>Acidobacteriota</taxon>
        <taxon>Vicinamibacteria</taxon>
        <taxon>Vicinamibacterales</taxon>
        <taxon>Vicinamibacteraceae</taxon>
        <taxon>Luteitalea</taxon>
    </lineage>
</organism>
<dbReference type="RefSeq" id="WP_110169624.1">
    <property type="nucleotide sequence ID" value="NZ_CP015136.1"/>
</dbReference>
<evidence type="ECO:0000313" key="2">
    <source>
        <dbReference type="EMBL" id="AMY07704.1"/>
    </source>
</evidence>
<evidence type="ECO:0000313" key="3">
    <source>
        <dbReference type="Proteomes" id="UP000076079"/>
    </source>
</evidence>
<sequence>MPKPPKDDLNGRSGSWPPSPHRLDAMIEEATVEAYGESEQATAFLTTLEEYLPLPFGATVLGDALAM</sequence>
<keyword evidence="3" id="KW-1185">Reference proteome</keyword>
<dbReference type="STRING" id="1855912.LuPra_00882"/>
<gene>
    <name evidence="2" type="ORF">LuPra_00882</name>
</gene>
<name>A0A143PIV9_LUTPR</name>
<dbReference type="KEGG" id="abac:LuPra_00882"/>